<proteinExistence type="predicted"/>
<evidence type="ECO:0000256" key="1">
    <source>
        <dbReference type="SAM" id="SignalP"/>
    </source>
</evidence>
<feature type="signal peptide" evidence="1">
    <location>
        <begin position="1"/>
        <end position="28"/>
    </location>
</feature>
<sequence length="288" mass="31335">MASTNALRDATTILIVLLSGASLAYVQAWTTWHSCGSGENCHNMRIRSCTPTDWRIAFGIECADVGDRYSEILQTGCDVNIDCAGQWQSTQNESCIGDCYDGTSISYYSCSTNPTCTMKTQSRCYNDSTCIGHFNILTQTSCSHSCGGGTQTLSGTCTNVPEPPNEQSYNCPGTNGVLAMQYSIMSICNSQACPTWSTWSQSSSCSASCGGGHQTFESFCTYMGSASALCGNGGTRRNKTEPCNEHQCPTYSQWSQWTTCDSCSGVRTRYRYGLKIGSAYEELIRTWD</sequence>
<gene>
    <name evidence="2" type="ORF">CVLEPA_LOCUS31709</name>
</gene>
<dbReference type="InterPro" id="IPR000884">
    <property type="entry name" value="TSP1_rpt"/>
</dbReference>
<name>A0ABP0H5I5_CLALP</name>
<dbReference type="EMBL" id="CAWYQH010000174">
    <property type="protein sequence ID" value="CAK8698254.1"/>
    <property type="molecule type" value="Genomic_DNA"/>
</dbReference>
<keyword evidence="1" id="KW-0732">Signal</keyword>
<keyword evidence="3" id="KW-1185">Reference proteome</keyword>
<dbReference type="Proteomes" id="UP001642483">
    <property type="component" value="Unassembled WGS sequence"/>
</dbReference>
<dbReference type="PROSITE" id="PS50092">
    <property type="entry name" value="TSP1"/>
    <property type="match status" value="1"/>
</dbReference>
<dbReference type="InterPro" id="IPR036383">
    <property type="entry name" value="TSP1_rpt_sf"/>
</dbReference>
<feature type="chain" id="PRO_5046964203" evidence="1">
    <location>
        <begin position="29"/>
        <end position="288"/>
    </location>
</feature>
<dbReference type="Gene3D" id="2.20.100.10">
    <property type="entry name" value="Thrombospondin type-1 (TSP1) repeat"/>
    <property type="match status" value="1"/>
</dbReference>
<comment type="caution">
    <text evidence="2">The sequence shown here is derived from an EMBL/GenBank/DDBJ whole genome shotgun (WGS) entry which is preliminary data.</text>
</comment>
<accession>A0ABP0H5I5</accession>
<dbReference type="SMART" id="SM00209">
    <property type="entry name" value="TSP1"/>
    <property type="match status" value="2"/>
</dbReference>
<evidence type="ECO:0000313" key="2">
    <source>
        <dbReference type="EMBL" id="CAK8698254.1"/>
    </source>
</evidence>
<evidence type="ECO:0000313" key="3">
    <source>
        <dbReference type="Proteomes" id="UP001642483"/>
    </source>
</evidence>
<protein>
    <submittedName>
        <fullName evidence="2">Uncharacterized protein</fullName>
    </submittedName>
</protein>
<reference evidence="2 3" key="1">
    <citation type="submission" date="2024-02" db="EMBL/GenBank/DDBJ databases">
        <authorList>
            <person name="Daric V."/>
            <person name="Darras S."/>
        </authorList>
    </citation>
    <scope>NUCLEOTIDE SEQUENCE [LARGE SCALE GENOMIC DNA]</scope>
</reference>
<dbReference type="SUPFAM" id="SSF82895">
    <property type="entry name" value="TSP-1 type 1 repeat"/>
    <property type="match status" value="1"/>
</dbReference>
<organism evidence="2 3">
    <name type="scientific">Clavelina lepadiformis</name>
    <name type="common">Light-bulb sea squirt</name>
    <name type="synonym">Ascidia lepadiformis</name>
    <dbReference type="NCBI Taxonomy" id="159417"/>
    <lineage>
        <taxon>Eukaryota</taxon>
        <taxon>Metazoa</taxon>
        <taxon>Chordata</taxon>
        <taxon>Tunicata</taxon>
        <taxon>Ascidiacea</taxon>
        <taxon>Aplousobranchia</taxon>
        <taxon>Clavelinidae</taxon>
        <taxon>Clavelina</taxon>
    </lineage>
</organism>